<proteinExistence type="inferred from homology"/>
<dbReference type="GO" id="GO:0000981">
    <property type="term" value="F:DNA-binding transcription factor activity, RNA polymerase II-specific"/>
    <property type="evidence" value="ECO:0007669"/>
    <property type="project" value="InterPro"/>
</dbReference>
<gene>
    <name evidence="14" type="primary">VSX1</name>
</gene>
<evidence type="ECO:0008006" key="16">
    <source>
        <dbReference type="Google" id="ProtNLM"/>
    </source>
</evidence>
<evidence type="ECO:0000256" key="3">
    <source>
        <dbReference type="ARBA" id="ARBA00022473"/>
    </source>
</evidence>
<evidence type="ECO:0000256" key="1">
    <source>
        <dbReference type="ARBA" id="ARBA00004123"/>
    </source>
</evidence>
<dbReference type="GO" id="GO:0006357">
    <property type="term" value="P:regulation of transcription by RNA polymerase II"/>
    <property type="evidence" value="ECO:0000318"/>
    <property type="project" value="GO_Central"/>
</dbReference>
<dbReference type="GO" id="GO:0005634">
    <property type="term" value="C:nucleus"/>
    <property type="evidence" value="ECO:0000318"/>
    <property type="project" value="GO_Central"/>
</dbReference>
<evidence type="ECO:0000313" key="14">
    <source>
        <dbReference type="Ensembl" id="ENSOANP00000033458.1"/>
    </source>
</evidence>
<evidence type="ECO:0000259" key="13">
    <source>
        <dbReference type="PROSITE" id="PS51496"/>
    </source>
</evidence>
<evidence type="ECO:0000256" key="6">
    <source>
        <dbReference type="ARBA" id="ARBA00023155"/>
    </source>
</evidence>
<dbReference type="FunFam" id="1.10.10.60:FF:000065">
    <property type="entry name" value="Visual system homeobox 1"/>
    <property type="match status" value="1"/>
</dbReference>
<dbReference type="InParanoid" id="A0A6I8MXL9"/>
<name>A0A6I8MXL9_ORNAN</name>
<dbReference type="PROSITE" id="PS51496">
    <property type="entry name" value="CVC"/>
    <property type="match status" value="1"/>
</dbReference>
<organism evidence="14 15">
    <name type="scientific">Ornithorhynchus anatinus</name>
    <name type="common">Duckbill platypus</name>
    <dbReference type="NCBI Taxonomy" id="9258"/>
    <lineage>
        <taxon>Eukaryota</taxon>
        <taxon>Metazoa</taxon>
        <taxon>Chordata</taxon>
        <taxon>Craniata</taxon>
        <taxon>Vertebrata</taxon>
        <taxon>Euteleostomi</taxon>
        <taxon>Mammalia</taxon>
        <taxon>Monotremata</taxon>
        <taxon>Ornithorhynchidae</taxon>
        <taxon>Ornithorhynchus</taxon>
    </lineage>
</organism>
<dbReference type="PROSITE" id="PS00027">
    <property type="entry name" value="HOMEOBOX_1"/>
    <property type="match status" value="1"/>
</dbReference>
<dbReference type="GO" id="GO:1990837">
    <property type="term" value="F:sequence-specific double-stranded DNA binding"/>
    <property type="evidence" value="ECO:0000318"/>
    <property type="project" value="GO_Central"/>
</dbReference>
<reference evidence="14" key="1">
    <citation type="submission" date="2025-08" db="UniProtKB">
        <authorList>
            <consortium name="Ensembl"/>
        </authorList>
    </citation>
    <scope>IDENTIFICATION</scope>
    <source>
        <strain evidence="14">Glennie</strain>
    </source>
</reference>
<evidence type="ECO:0000256" key="4">
    <source>
        <dbReference type="ARBA" id="ARBA00023015"/>
    </source>
</evidence>
<dbReference type="InterPro" id="IPR052294">
    <property type="entry name" value="VSX_homeobox_regulators"/>
</dbReference>
<keyword evidence="8 9" id="KW-0539">Nucleus</keyword>
<dbReference type="Proteomes" id="UP000002279">
    <property type="component" value="Unplaced"/>
</dbReference>
<dbReference type="Gene3D" id="1.10.10.60">
    <property type="entry name" value="Homeodomain-like"/>
    <property type="match status" value="1"/>
</dbReference>
<comment type="similarity">
    <text evidence="2">Belongs to the paired homeobox family.</text>
</comment>
<evidence type="ECO:0000256" key="11">
    <source>
        <dbReference type="SAM" id="MobiDB-lite"/>
    </source>
</evidence>
<feature type="compositionally biased region" description="Polar residues" evidence="11">
    <location>
        <begin position="16"/>
        <end position="25"/>
    </location>
</feature>
<evidence type="ECO:0000259" key="12">
    <source>
        <dbReference type="PROSITE" id="PS50071"/>
    </source>
</evidence>
<keyword evidence="6 9" id="KW-0371">Homeobox</keyword>
<protein>
    <recommendedName>
        <fullName evidence="16">Visual system homeobox 1</fullName>
    </recommendedName>
</protein>
<dbReference type="InterPro" id="IPR009057">
    <property type="entry name" value="Homeodomain-like_sf"/>
</dbReference>
<dbReference type="PANTHER" id="PTHR46892">
    <property type="entry name" value="VISUAL SYSTEM HOMEOBOX 2"/>
    <property type="match status" value="1"/>
</dbReference>
<evidence type="ECO:0000256" key="8">
    <source>
        <dbReference type="ARBA" id="ARBA00023242"/>
    </source>
</evidence>
<feature type="region of interest" description="Disordered" evidence="11">
    <location>
        <begin position="146"/>
        <end position="222"/>
    </location>
</feature>
<keyword evidence="3" id="KW-0217">Developmental protein</keyword>
<evidence type="ECO:0000256" key="7">
    <source>
        <dbReference type="ARBA" id="ARBA00023163"/>
    </source>
</evidence>
<dbReference type="PANTHER" id="PTHR46892:SF2">
    <property type="entry name" value="VISUAL SYSTEM HOMEOBOX 1"/>
    <property type="match status" value="1"/>
</dbReference>
<dbReference type="OMA" id="LSCPGRT"/>
<dbReference type="CDD" id="cd00086">
    <property type="entry name" value="homeodomain"/>
    <property type="match status" value="1"/>
</dbReference>
<dbReference type="Ensembl" id="ENSOANT00000047504.1">
    <property type="protein sequence ID" value="ENSOANP00000033458.1"/>
    <property type="gene ID" value="ENSOANG00000046868.1"/>
</dbReference>
<feature type="domain" description="CVC" evidence="13">
    <location>
        <begin position="95"/>
        <end position="148"/>
    </location>
</feature>
<keyword evidence="4" id="KW-0805">Transcription regulation</keyword>
<reference evidence="14" key="2">
    <citation type="submission" date="2025-09" db="UniProtKB">
        <authorList>
            <consortium name="Ensembl"/>
        </authorList>
    </citation>
    <scope>IDENTIFICATION</scope>
    <source>
        <strain evidence="14">Glennie</strain>
    </source>
</reference>
<comment type="subcellular location">
    <subcellularLocation>
        <location evidence="1 9 10">Nucleus</location>
    </subcellularLocation>
</comment>
<dbReference type="AlphaFoldDB" id="A0A6I8MXL9"/>
<dbReference type="InterPro" id="IPR017970">
    <property type="entry name" value="Homeobox_CS"/>
</dbReference>
<evidence type="ECO:0000313" key="15">
    <source>
        <dbReference type="Proteomes" id="UP000002279"/>
    </source>
</evidence>
<dbReference type="Pfam" id="PF00046">
    <property type="entry name" value="Homeodomain"/>
    <property type="match status" value="1"/>
</dbReference>
<accession>A0A6I8MXL9</accession>
<feature type="DNA-binding region" description="Homeobox" evidence="9">
    <location>
        <begin position="35"/>
        <end position="94"/>
    </location>
</feature>
<dbReference type="SUPFAM" id="SSF46689">
    <property type="entry name" value="Homeodomain-like"/>
    <property type="match status" value="1"/>
</dbReference>
<dbReference type="Bgee" id="ENSOANG00000046868">
    <property type="expression patterns" value="Expressed in endometrium and 3 other cell types or tissues"/>
</dbReference>
<dbReference type="SMART" id="SM00389">
    <property type="entry name" value="HOX"/>
    <property type="match status" value="1"/>
</dbReference>
<evidence type="ECO:0000256" key="5">
    <source>
        <dbReference type="ARBA" id="ARBA00023125"/>
    </source>
</evidence>
<evidence type="ECO:0000256" key="9">
    <source>
        <dbReference type="PROSITE-ProRule" id="PRU00108"/>
    </source>
</evidence>
<keyword evidence="7" id="KW-0804">Transcription</keyword>
<evidence type="ECO:0000256" key="2">
    <source>
        <dbReference type="ARBA" id="ARBA00005733"/>
    </source>
</evidence>
<keyword evidence="5 9" id="KW-0238">DNA-binding</keyword>
<feature type="compositionally biased region" description="Basic and acidic residues" evidence="11">
    <location>
        <begin position="212"/>
        <end position="222"/>
    </location>
</feature>
<feature type="region of interest" description="Disordered" evidence="11">
    <location>
        <begin position="1"/>
        <end position="38"/>
    </location>
</feature>
<dbReference type="PROSITE" id="PS50071">
    <property type="entry name" value="HOMEOBOX_2"/>
    <property type="match status" value="1"/>
</dbReference>
<dbReference type="GeneTree" id="ENSGT00940000157776"/>
<dbReference type="InterPro" id="IPR001356">
    <property type="entry name" value="HD"/>
</dbReference>
<evidence type="ECO:0000256" key="10">
    <source>
        <dbReference type="RuleBase" id="RU000682"/>
    </source>
</evidence>
<dbReference type="InterPro" id="IPR023339">
    <property type="entry name" value="CVC"/>
</dbReference>
<dbReference type="FunCoup" id="A0A6I8MXL9">
    <property type="interactions" value="454"/>
</dbReference>
<feature type="domain" description="Homeobox" evidence="12">
    <location>
        <begin position="33"/>
        <end position="93"/>
    </location>
</feature>
<sequence length="222" mass="24842">MVVSPLSNGPDEDSDSLSGDKSSPKISPVQAKTKKRRHRTVFTAHQLEELEKAFHEAHYPDVFAREMLAGKTEVPEDRIQVWFQNRRAKWRKREKCWGRSSVMAEYGLYGAMVRHAIPLPESIMNSAKTGLGGSCTPWLLDLHRRSTGSPHSQDLGIPKEGEARQGPAAQAVGYSSSRPRGGVEETAAMDLSSSAKLEKQKHFEPTTQWRRRVSERCPGEGY</sequence>
<keyword evidence="15" id="KW-1185">Reference proteome</keyword>